<dbReference type="SUPFAM" id="SSF89433">
    <property type="entry name" value="Baseplate structural protein gp8"/>
    <property type="match status" value="3"/>
</dbReference>
<reference evidence="1" key="1">
    <citation type="submission" date="2020-04" db="EMBL/GenBank/DDBJ databases">
        <authorList>
            <person name="Chiriac C."/>
            <person name="Salcher M."/>
            <person name="Ghai R."/>
            <person name="Kavagutti S V."/>
        </authorList>
    </citation>
    <scope>NUCLEOTIDE SEQUENCE</scope>
</reference>
<proteinExistence type="predicted"/>
<accession>A0A6J5KS80</accession>
<organism evidence="1">
    <name type="scientific">uncultured Caudovirales phage</name>
    <dbReference type="NCBI Taxonomy" id="2100421"/>
    <lineage>
        <taxon>Viruses</taxon>
        <taxon>Duplodnaviria</taxon>
        <taxon>Heunggongvirae</taxon>
        <taxon>Uroviricota</taxon>
        <taxon>Caudoviricetes</taxon>
        <taxon>Peduoviridae</taxon>
        <taxon>Maltschvirus</taxon>
        <taxon>Maltschvirus maltsch</taxon>
    </lineage>
</organism>
<name>A0A6J5KS80_9CAUD</name>
<dbReference type="InterPro" id="IPR036327">
    <property type="entry name" value="Gp8_sf"/>
</dbReference>
<protein>
    <recommendedName>
        <fullName evidence="2">Baseplate wedge subunit</fullName>
    </recommendedName>
</protein>
<gene>
    <name evidence="1" type="ORF">UFOVP49_10</name>
</gene>
<sequence>MAITKTNLNTVRNRIFAANSYRTGVATSNTYLGISRIVSWGANAIPQSVETTEEFNEVFRSLIALKKIHAADICLVTPRVDWATGIIYDEYTENLALYSYENLSAITGVVNANAANGVVLHGVGTTFTANLQVGNFITLNGDGNTAPKITKEIISIANNTSLNVNSAYTLTYQSNTAYKVSNTYPTYSHKFYVKNNRDQVFKCLYNNFLAVSTDMPEITIGGSLPEDPYIETSDGYKWKYMYTIPAGLKEKFLTREWMPVTTDTIVYENSINGRLDIIEILNGGAGYINGGNSSNATILTVNGDGADANLTAVVANGVIQSVNFNDRGVNYTNATITVNDPTQIFSSANAEIIAIIGPQNGHGYDPYYGIGAKNLMISVDLNADEEGTIPVTVGSHLFDYSQLVILKDPISSVNSLPLSGLNYKTVLVLNTSTGSENSFNLDDIAFQGITLASSNFHGSVVNWDHNTSELWLNAVEGTCITSAAITGNDINLTVNSVIESEYKPFTGEILYIENRSPITRDTFQTEQIKLVLSF</sequence>
<evidence type="ECO:0008006" key="2">
    <source>
        <dbReference type="Google" id="ProtNLM"/>
    </source>
</evidence>
<dbReference type="Gene3D" id="2.60.340.10">
    <property type="entry name" value="baseplate structural protein gp8, domain 1"/>
    <property type="match status" value="2"/>
</dbReference>
<evidence type="ECO:0000313" key="1">
    <source>
        <dbReference type="EMBL" id="CAB4124106.1"/>
    </source>
</evidence>
<dbReference type="Gene3D" id="2.170.290.10">
    <property type="entry name" value="baseplate structural protein gp8, domain 2"/>
    <property type="match status" value="1"/>
</dbReference>
<dbReference type="EMBL" id="LR796178">
    <property type="protein sequence ID" value="CAB4124106.1"/>
    <property type="molecule type" value="Genomic_DNA"/>
</dbReference>